<reference evidence="2 3" key="1">
    <citation type="submission" date="2019-10" db="EMBL/GenBank/DDBJ databases">
        <authorList>
            <person name="Palmer J.M."/>
        </authorList>
    </citation>
    <scope>NUCLEOTIDE SEQUENCE [LARGE SCALE GENOMIC DNA]</scope>
    <source>
        <strain evidence="2 3">TWF694</strain>
    </source>
</reference>
<evidence type="ECO:0000313" key="3">
    <source>
        <dbReference type="Proteomes" id="UP001365542"/>
    </source>
</evidence>
<protein>
    <recommendedName>
        <fullName evidence="1">CHAT domain-containing protein</fullName>
    </recommendedName>
</protein>
<dbReference type="AlphaFoldDB" id="A0AAV9WS36"/>
<sequence>MTTIGWEVSPPIATFITSASDEEVVESVEGFCEYLKSGNGNQLDIDDKCEDFIYHCWTIYREKYLHAPEIPQGFITVRFWVQEASDPKSDRELGILHGEPILILCIALCSDLDTRTAFPLVDRCQKPAILGASSVGVEFLRLAFNDVFSFFDPVSDTSRFMGMTIKMVEWEPQNRVTGTLHDLDLCVEAARVTIFATEKSSREDFIINVGHFINLLQHRYDIRQSQDDRYHAEWLRTLLLETSATDLRQQAKSPSELALAYHGEYKKTGNLKELEVGINTLETLLGLSAPIRIEYTALIRYILLLLYQSRFNEHYEIKDLDKVIALSLRLGDLSVTKFKNLGEAADEMLGRMARSLGTFLLYRSNLFNALDDIGDAIRVLNYAIEKLPERESLENHHQWSRLTLVMALQCQFERTGDINYLDYSFETLDKTEERLAKKEFLPFSSESRGDIHEIEKLRTVKVMHFRLLGRSYRLKFRSTGNIKELHTAIEYMKLAKSAIYSHDSDDGLMREMSRLFLELFLLENDPYNLEQSIVEQHEALRRERKDTDSYGDVLFSQAVNYYIKWQVVSHDARDYFRSLYYFARAWEHQDANPLARLSVAQRLARCMADFGRLGEAYIYIKRALNCLGELNLLILQNADRYQQLKSGSAAGPDAAAIALQLGGSAYRSLELLETGRGIVTGLMLGMRTDITKLEQEYPKLAKRFISVRECLDTPIERANADDHIFSRKGVDENKRRRRQMGESYTEILEEIRSKPGFRTFLMQPTQSEMMAAAGRGTIVVVNISSYRCDAFLITKDSITSVYLPKVSLALVEFFASEIKTADESTVWKILSWLWDTTVSPILETLGITGAPSLSDGEIPHIWWVPTGPLSNLPLHAAGRHFKVSGESALDRVVSSYGLSVKSLVWNYQISDSYTGNADNALIVSMAKTQGFCALPCAQTEIDMLEKLCSSMGLNPIRPTSPVDRDTVIKNLRNCKIFHFAGHGRTHQTDPSESQLLLDDWKTNPLTVKALWEEKLQANAPFLAYLSACSTGLNDVYTSSDGLLDEGVNLVNACYLAGFRHVVGTLWEVQDSSSVEIAKIFYETLRDGGITDHAVSLGLHRAMRSLRDESVAIIAMGGGGFDPTVNQEPEEFVSSILSSKFEKYEREHRCGTEYLESLIRSDRNGKVIKLPKHGSLRWIPYVHFGL</sequence>
<evidence type="ECO:0000313" key="2">
    <source>
        <dbReference type="EMBL" id="KAK6524110.1"/>
    </source>
</evidence>
<dbReference type="InterPro" id="IPR024983">
    <property type="entry name" value="CHAT_dom"/>
</dbReference>
<gene>
    <name evidence="2" type="ORF">TWF694_005773</name>
</gene>
<accession>A0AAV9WS36</accession>
<proteinExistence type="predicted"/>
<dbReference type="Pfam" id="PF12770">
    <property type="entry name" value="CHAT"/>
    <property type="match status" value="1"/>
</dbReference>
<dbReference type="Proteomes" id="UP001365542">
    <property type="component" value="Unassembled WGS sequence"/>
</dbReference>
<name>A0AAV9WS36_9PEZI</name>
<feature type="domain" description="CHAT" evidence="1">
    <location>
        <begin position="829"/>
        <end position="1108"/>
    </location>
</feature>
<keyword evidence="3" id="KW-1185">Reference proteome</keyword>
<organism evidence="2 3">
    <name type="scientific">Orbilia ellipsospora</name>
    <dbReference type="NCBI Taxonomy" id="2528407"/>
    <lineage>
        <taxon>Eukaryota</taxon>
        <taxon>Fungi</taxon>
        <taxon>Dikarya</taxon>
        <taxon>Ascomycota</taxon>
        <taxon>Pezizomycotina</taxon>
        <taxon>Orbiliomycetes</taxon>
        <taxon>Orbiliales</taxon>
        <taxon>Orbiliaceae</taxon>
        <taxon>Orbilia</taxon>
    </lineage>
</organism>
<evidence type="ECO:0000259" key="1">
    <source>
        <dbReference type="Pfam" id="PF12770"/>
    </source>
</evidence>
<dbReference type="EMBL" id="JAVHJO010000018">
    <property type="protein sequence ID" value="KAK6524110.1"/>
    <property type="molecule type" value="Genomic_DNA"/>
</dbReference>
<comment type="caution">
    <text evidence="2">The sequence shown here is derived from an EMBL/GenBank/DDBJ whole genome shotgun (WGS) entry which is preliminary data.</text>
</comment>